<accession>A0ABU2PH67</accession>
<dbReference type="Proteomes" id="UP001183586">
    <property type="component" value="Unassembled WGS sequence"/>
</dbReference>
<evidence type="ECO:0000313" key="1">
    <source>
        <dbReference type="EMBL" id="MDT0391502.1"/>
    </source>
</evidence>
<proteinExistence type="predicted"/>
<keyword evidence="2" id="KW-1185">Reference proteome</keyword>
<dbReference type="EMBL" id="JAVREU010000017">
    <property type="protein sequence ID" value="MDT0391502.1"/>
    <property type="molecule type" value="Genomic_DNA"/>
</dbReference>
<name>A0ABU2PH67_9ACTN</name>
<dbReference type="RefSeq" id="WP_311686984.1">
    <property type="nucleotide sequence ID" value="NZ_JAVREU010000017.1"/>
</dbReference>
<evidence type="ECO:0008006" key="3">
    <source>
        <dbReference type="Google" id="ProtNLM"/>
    </source>
</evidence>
<evidence type="ECO:0000313" key="2">
    <source>
        <dbReference type="Proteomes" id="UP001183586"/>
    </source>
</evidence>
<protein>
    <recommendedName>
        <fullName evidence="3">Antitoxin</fullName>
    </recommendedName>
</protein>
<sequence>MPETRELTISATAHDHFATAAAAEGVSVRTYLERLAERIAPEPAGPGARRTVAEAGPDRRLVELGVVDPRRDASGRR</sequence>
<organism evidence="1 2">
    <name type="scientific">Streptomyces dubilierae</name>
    <dbReference type="NCBI Taxonomy" id="3075533"/>
    <lineage>
        <taxon>Bacteria</taxon>
        <taxon>Bacillati</taxon>
        <taxon>Actinomycetota</taxon>
        <taxon>Actinomycetes</taxon>
        <taxon>Kitasatosporales</taxon>
        <taxon>Streptomycetaceae</taxon>
        <taxon>Streptomyces</taxon>
    </lineage>
</organism>
<comment type="caution">
    <text evidence="1">The sequence shown here is derived from an EMBL/GenBank/DDBJ whole genome shotgun (WGS) entry which is preliminary data.</text>
</comment>
<gene>
    <name evidence="1" type="ORF">RM641_29145</name>
</gene>
<reference evidence="2" key="1">
    <citation type="submission" date="2023-07" db="EMBL/GenBank/DDBJ databases">
        <title>30 novel species of actinomycetes from the DSMZ collection.</title>
        <authorList>
            <person name="Nouioui I."/>
        </authorList>
    </citation>
    <scope>NUCLEOTIDE SEQUENCE [LARGE SCALE GENOMIC DNA]</scope>
    <source>
        <strain evidence="2">DSM 41921</strain>
    </source>
</reference>